<accession>U2PM54</accession>
<dbReference type="EMBL" id="AWVI01000044">
    <property type="protein sequence ID" value="ERK45221.1"/>
    <property type="molecule type" value="Genomic_DNA"/>
</dbReference>
<evidence type="ECO:0000313" key="2">
    <source>
        <dbReference type="Proteomes" id="UP000016658"/>
    </source>
</evidence>
<sequence>MSKKDILKMETIAYYSGFNGLEIKGIEYGIDDYVLCVSGAWNGKPKPHRLKIYYTSENAYIKLHWYKIPLDECIRTGA</sequence>
<dbReference type="AlphaFoldDB" id="U2PM54"/>
<dbReference type="HOGENOM" id="CLU_2616772_0_0_9"/>
<proteinExistence type="predicted"/>
<dbReference type="OrthoDB" id="9813670at2"/>
<name>U2PM54_9FIRM</name>
<reference evidence="1 2" key="1">
    <citation type="submission" date="2013-06" db="EMBL/GenBank/DDBJ databases">
        <authorList>
            <person name="Weinstock G."/>
            <person name="Sodergren E."/>
            <person name="Lobos E.A."/>
            <person name="Fulton L."/>
            <person name="Fulton R."/>
            <person name="Courtney L."/>
            <person name="Fronick C."/>
            <person name="O'Laughlin M."/>
            <person name="Godfrey J."/>
            <person name="Wilson R.M."/>
            <person name="Miner T."/>
            <person name="Farmer C."/>
            <person name="Delehaunty K."/>
            <person name="Cordes M."/>
            <person name="Minx P."/>
            <person name="Tomlinson C."/>
            <person name="Chen J."/>
            <person name="Wollam A."/>
            <person name="Pepin K.H."/>
            <person name="Bhonagiri V."/>
            <person name="Zhang X."/>
            <person name="Warren W."/>
            <person name="Mitreva M."/>
            <person name="Mardis E.R."/>
            <person name="Wilson R.K."/>
        </authorList>
    </citation>
    <scope>NUCLEOTIDE SEQUENCE [LARGE SCALE GENOMIC DNA]</scope>
    <source>
        <strain evidence="1 2">ATCC 27803</strain>
    </source>
</reference>
<dbReference type="RefSeq" id="WP_035402887.1">
    <property type="nucleotide sequence ID" value="NZ_KI271030.1"/>
</dbReference>
<protein>
    <submittedName>
        <fullName evidence="1">Uncharacterized protein</fullName>
    </submittedName>
</protein>
<evidence type="ECO:0000313" key="1">
    <source>
        <dbReference type="EMBL" id="ERK45221.1"/>
    </source>
</evidence>
<gene>
    <name evidence="1" type="ORF">HMPREF0367_01073</name>
</gene>
<dbReference type="Proteomes" id="UP000016658">
    <property type="component" value="Unassembled WGS sequence"/>
</dbReference>
<comment type="caution">
    <text evidence="1">The sequence shown here is derived from an EMBL/GenBank/DDBJ whole genome shotgun (WGS) entry which is preliminary data.</text>
</comment>
<organism evidence="1 2">
    <name type="scientific">Faecalitalea cylindroides ATCC 27803</name>
    <dbReference type="NCBI Taxonomy" id="649755"/>
    <lineage>
        <taxon>Bacteria</taxon>
        <taxon>Bacillati</taxon>
        <taxon>Bacillota</taxon>
        <taxon>Erysipelotrichia</taxon>
        <taxon>Erysipelotrichales</taxon>
        <taxon>Erysipelotrichaceae</taxon>
        <taxon>Faecalitalea</taxon>
    </lineage>
</organism>